<dbReference type="Proteomes" id="UP000216857">
    <property type="component" value="Unassembled WGS sequence"/>
</dbReference>
<evidence type="ECO:0000256" key="1">
    <source>
        <dbReference type="SAM" id="MobiDB-lite"/>
    </source>
</evidence>
<dbReference type="InterPro" id="IPR025319">
    <property type="entry name" value="DUF4224"/>
</dbReference>
<evidence type="ECO:0000259" key="2">
    <source>
        <dbReference type="Pfam" id="PF13986"/>
    </source>
</evidence>
<dbReference type="EMBL" id="NEVJ01000002">
    <property type="protein sequence ID" value="OZI23586.1"/>
    <property type="molecule type" value="Genomic_DNA"/>
</dbReference>
<sequence length="98" mass="10587">MILPGPPRVCGGRRAGGSRGKPVITLTPEEITELTHRSRKGAQCDALKQLGIPFKIRPDGTPVVLRAAMEAALGYANKNQGPTPPRVRLPEARRLLSR</sequence>
<feature type="region of interest" description="Disordered" evidence="1">
    <location>
        <begin position="76"/>
        <end position="98"/>
    </location>
</feature>
<evidence type="ECO:0000313" key="4">
    <source>
        <dbReference type="Proteomes" id="UP000216857"/>
    </source>
</evidence>
<feature type="region of interest" description="Disordered" evidence="1">
    <location>
        <begin position="1"/>
        <end position="22"/>
    </location>
</feature>
<reference evidence="3" key="1">
    <citation type="submission" date="2017-05" db="EMBL/GenBank/DDBJ databases">
        <title>Complete and WGS of Bordetella genogroups.</title>
        <authorList>
            <person name="Spilker T."/>
            <person name="Lipuma J."/>
        </authorList>
    </citation>
    <scope>NUCLEOTIDE SEQUENCE</scope>
    <source>
        <strain evidence="3">AU21707</strain>
    </source>
</reference>
<evidence type="ECO:0000313" key="3">
    <source>
        <dbReference type="EMBL" id="OZI23586.1"/>
    </source>
</evidence>
<feature type="compositionally biased region" description="Basic and acidic residues" evidence="1">
    <location>
        <begin position="88"/>
        <end position="98"/>
    </location>
</feature>
<dbReference type="AlphaFoldDB" id="A0A261REX1"/>
<accession>A0A261REX1</accession>
<proteinExistence type="predicted"/>
<protein>
    <recommendedName>
        <fullName evidence="2">DUF4224 domain-containing protein</fullName>
    </recommendedName>
</protein>
<organism evidence="3 4">
    <name type="scientific">Bordetella genomosp. 9</name>
    <dbReference type="NCBI Taxonomy" id="1416803"/>
    <lineage>
        <taxon>Bacteria</taxon>
        <taxon>Pseudomonadati</taxon>
        <taxon>Pseudomonadota</taxon>
        <taxon>Betaproteobacteria</taxon>
        <taxon>Burkholderiales</taxon>
        <taxon>Alcaligenaceae</taxon>
        <taxon>Bordetella</taxon>
    </lineage>
</organism>
<keyword evidence="4" id="KW-1185">Reference proteome</keyword>
<name>A0A261REX1_9BORD</name>
<dbReference type="Pfam" id="PF13986">
    <property type="entry name" value="DUF4224"/>
    <property type="match status" value="1"/>
</dbReference>
<comment type="caution">
    <text evidence="3">The sequence shown here is derived from an EMBL/GenBank/DDBJ whole genome shotgun (WGS) entry which is preliminary data.</text>
</comment>
<gene>
    <name evidence="3" type="ORF">CAL26_09095</name>
</gene>
<feature type="domain" description="DUF4224" evidence="2">
    <location>
        <begin position="25"/>
        <end position="67"/>
    </location>
</feature>